<proteinExistence type="predicted"/>
<feature type="region of interest" description="Disordered" evidence="1">
    <location>
        <begin position="608"/>
        <end position="670"/>
    </location>
</feature>
<dbReference type="InterPro" id="IPR013943">
    <property type="entry name" value="Pet127"/>
</dbReference>
<dbReference type="STRING" id="1314783.A0A165TP79"/>
<keyword evidence="3" id="KW-1185">Reference proteome</keyword>
<sequence>MRRARHLSLKPLRPLISPSIHRAFSDTTKQNAETPDREDEDKNTRESDLLHILTNIAQCSKEEPRVEFQQLGHESISHGPLQVELPETSEEPPWRMLSEKLRKRSTWKSSLPRLVGDHKHRHGLLSPFDSLPLQDVPGPFSRIPRLEHDLATVLTNPGVHWLTDPRTGHDNFPSYLGEVPNTSEFAFERLKGFIPSSRDHELLKRAARHGCTFAGSTSSVTGMLSHIYLLMAEDKTIDVSTLSAHYQTEAKTFTPGQRMPISVSLKYKDGVYATDSDVDHTSQLGATETILSQLGIVMEKFFTMKLSQFNKVYLRENPPPLNALRWTPRNDAYRYAMHNKLMLRAQLDCRSPVLPGTGVFDIKTRAAVPIRYDMKKYRDNVREYRINTIRGPWMSFEKEYYDLIRSAFLKYSFQARIGDMDGVFVAYHNTHEIFGFQYIPLEEMDQRLFGHDQGQRIFGKCVGLLEVLFGEIVKYFPEKNVNCTWETSLKKPIMRIWIEPARWHDPQKPVVQLDVKLTHYLGSKKVTGAQAVSSRSGGWTIAYTIAQSTQSRATILKLRREAFNRQLRIFKYNLSANERVERGQDVDLSHIDPLTDAEVSDVPAVFDSDSELSVDNAKTEDVKLPDTASSEPERSSETSPPESLPSESLQSGGSPPEVPPESPSNSHEKA</sequence>
<feature type="region of interest" description="Disordered" evidence="1">
    <location>
        <begin position="18"/>
        <end position="45"/>
    </location>
</feature>
<dbReference type="PANTHER" id="PTHR31014">
    <property type="entry name" value="MITOCHONDRIAL TRANSLATION SYSTEM COMPONENT PET127-RELATED"/>
    <property type="match status" value="1"/>
</dbReference>
<evidence type="ECO:0000313" key="2">
    <source>
        <dbReference type="EMBL" id="KZT73737.1"/>
    </source>
</evidence>
<evidence type="ECO:0000256" key="1">
    <source>
        <dbReference type="SAM" id="MobiDB-lite"/>
    </source>
</evidence>
<feature type="compositionally biased region" description="Low complexity" evidence="1">
    <location>
        <begin position="637"/>
        <end position="655"/>
    </location>
</feature>
<gene>
    <name evidence="2" type="ORF">DAEQUDRAFT_721190</name>
</gene>
<organism evidence="2 3">
    <name type="scientific">Daedalea quercina L-15889</name>
    <dbReference type="NCBI Taxonomy" id="1314783"/>
    <lineage>
        <taxon>Eukaryota</taxon>
        <taxon>Fungi</taxon>
        <taxon>Dikarya</taxon>
        <taxon>Basidiomycota</taxon>
        <taxon>Agaricomycotina</taxon>
        <taxon>Agaricomycetes</taxon>
        <taxon>Polyporales</taxon>
        <taxon>Fomitopsis</taxon>
    </lineage>
</organism>
<dbReference type="EMBL" id="KV429035">
    <property type="protein sequence ID" value="KZT73737.1"/>
    <property type="molecule type" value="Genomic_DNA"/>
</dbReference>
<dbReference type="OrthoDB" id="10249045at2759"/>
<accession>A0A165TP79</accession>
<evidence type="ECO:0000313" key="3">
    <source>
        <dbReference type="Proteomes" id="UP000076727"/>
    </source>
</evidence>
<dbReference type="Proteomes" id="UP000076727">
    <property type="component" value="Unassembled WGS sequence"/>
</dbReference>
<dbReference type="AlphaFoldDB" id="A0A165TP79"/>
<dbReference type="GO" id="GO:0005740">
    <property type="term" value="C:mitochondrial envelope"/>
    <property type="evidence" value="ECO:0007669"/>
    <property type="project" value="TreeGrafter"/>
</dbReference>
<dbReference type="GO" id="GO:0000964">
    <property type="term" value="P:mitochondrial RNA 5'-end processing"/>
    <property type="evidence" value="ECO:0007669"/>
    <property type="project" value="TreeGrafter"/>
</dbReference>
<name>A0A165TP79_9APHY</name>
<dbReference type="Pfam" id="PF08634">
    <property type="entry name" value="Pet127"/>
    <property type="match status" value="1"/>
</dbReference>
<reference evidence="2 3" key="1">
    <citation type="journal article" date="2016" name="Mol. Biol. Evol.">
        <title>Comparative Genomics of Early-Diverging Mushroom-Forming Fungi Provides Insights into the Origins of Lignocellulose Decay Capabilities.</title>
        <authorList>
            <person name="Nagy L.G."/>
            <person name="Riley R."/>
            <person name="Tritt A."/>
            <person name="Adam C."/>
            <person name="Daum C."/>
            <person name="Floudas D."/>
            <person name="Sun H."/>
            <person name="Yadav J.S."/>
            <person name="Pangilinan J."/>
            <person name="Larsson K.H."/>
            <person name="Matsuura K."/>
            <person name="Barry K."/>
            <person name="Labutti K."/>
            <person name="Kuo R."/>
            <person name="Ohm R.A."/>
            <person name="Bhattacharya S.S."/>
            <person name="Shirouzu T."/>
            <person name="Yoshinaga Y."/>
            <person name="Martin F.M."/>
            <person name="Grigoriev I.V."/>
            <person name="Hibbett D.S."/>
        </authorList>
    </citation>
    <scope>NUCLEOTIDE SEQUENCE [LARGE SCALE GENOMIC DNA]</scope>
    <source>
        <strain evidence="2 3">L-15889</strain>
    </source>
</reference>
<protein>
    <submittedName>
        <fullName evidence="2">Pet127-domain-containing protein</fullName>
    </submittedName>
</protein>
<dbReference type="PANTHER" id="PTHR31014:SF0">
    <property type="entry name" value="MITOCHONDRIAL TRANSLATION SYSTEM COMPONENT PET127-RELATED"/>
    <property type="match status" value="1"/>
</dbReference>